<dbReference type="InterPro" id="IPR051913">
    <property type="entry name" value="GH2_Domain-Containing"/>
</dbReference>
<dbReference type="InterPro" id="IPR006103">
    <property type="entry name" value="Glyco_hydro_2_cat"/>
</dbReference>
<sequence length="811" mass="88648">MRGTLFAISMTLAAVAVADDRRLIDADWRFHHGDAPGAEAVDFDDTSWREVDLPHDAGIAKEPAADAPSGGAGGYHDSGVVWYRRTLRLEASKTRPHPPGAVLRLEFDGAYQDTQVWLNGEPLGKHVYGYTPFDFDITDRFRFNKPNVVAVRVDNSAQPNCRWYSGTGLYRHVWLRVGSQVAVAPGSLWTHTERLDADAATLKVAFDVQNVAGEPVDVVARVALHDPDGGVVAETEQPLVASADGPNNVAVTLDAASPRPWSIETPTLYDLRVELFSVNPYGERRLIDEQSQRCGLRTLETDLSRGLLLNGEPVKLFGGNVHHDHGPLGAASFDDAERRRVRLLKAAGFNAIRTSHNPPAEAFLDACDELGMLVLDEAFDGWRKHKTPHDYGSHFDADWRDDLAAFVRRDRRHPSVFAWSIGNEMFERGDPETPSLAKEMAALVRSLNPTRPVMLGVNGLGERPYSDLDPLFEAVDIAGYNYEPPTMAADHARKPSRLMIATESYPAAAVESWRVVTKHPRVLGDFVWSAIDYLGEGGLGRPFLPGETPKKPWEADQFPYRGAVCGDLDLLGHRKPVSHHRNIVWERGETLSMAVVDPAAPAWGLTPWSMEPAASHWNWNVEPGAPVRVQITSRWPRVRCELNGRLIGEAATGPANDFAAELQVPYEPGDLVTIGLDAEGVEQETVRLRTAGPADRLTMVADRKTTDADKQRLVFLDIEIVDEEGKLQPSDDRVVHIAVDGPAVLQGVGSADLTSGEAYSGDSFTTSAGRVQAVVRSQGKPGDVQVTASADGLESAVVKLTFGRPSPAAPR</sequence>
<accession>A0A5C6AC95</accession>
<dbReference type="InterPro" id="IPR013783">
    <property type="entry name" value="Ig-like_fold"/>
</dbReference>
<evidence type="ECO:0000313" key="7">
    <source>
        <dbReference type="EMBL" id="TWT97672.1"/>
    </source>
</evidence>
<dbReference type="RefSeq" id="WP_197526416.1">
    <property type="nucleotide sequence ID" value="NZ_SJPR01000002.1"/>
</dbReference>
<dbReference type="AlphaFoldDB" id="A0A5C6AC95"/>
<dbReference type="InterPro" id="IPR006102">
    <property type="entry name" value="Ig-like_GH2"/>
</dbReference>
<dbReference type="SUPFAM" id="SSF49785">
    <property type="entry name" value="Galactose-binding domain-like"/>
    <property type="match status" value="1"/>
</dbReference>
<comment type="caution">
    <text evidence="7">The sequence shown here is derived from an EMBL/GenBank/DDBJ whole genome shotgun (WGS) entry which is preliminary data.</text>
</comment>
<name>A0A5C6AC95_9BACT</name>
<dbReference type="InterPro" id="IPR040605">
    <property type="entry name" value="Glyco_hydro2_dom5"/>
</dbReference>
<evidence type="ECO:0000259" key="6">
    <source>
        <dbReference type="Pfam" id="PF18565"/>
    </source>
</evidence>
<comment type="similarity">
    <text evidence="1">Belongs to the glycosyl hydrolase 2 family.</text>
</comment>
<organism evidence="7 8">
    <name type="scientific">Botrimarina colliarenosi</name>
    <dbReference type="NCBI Taxonomy" id="2528001"/>
    <lineage>
        <taxon>Bacteria</taxon>
        <taxon>Pseudomonadati</taxon>
        <taxon>Planctomycetota</taxon>
        <taxon>Planctomycetia</taxon>
        <taxon>Pirellulales</taxon>
        <taxon>Lacipirellulaceae</taxon>
        <taxon>Botrimarina</taxon>
    </lineage>
</organism>
<dbReference type="PRINTS" id="PR00132">
    <property type="entry name" value="GLHYDRLASE2"/>
</dbReference>
<dbReference type="Pfam" id="PF02836">
    <property type="entry name" value="Glyco_hydro_2_C"/>
    <property type="match status" value="1"/>
</dbReference>
<dbReference type="Pfam" id="PF18565">
    <property type="entry name" value="Glyco_hydro2_C5"/>
    <property type="match status" value="1"/>
</dbReference>
<dbReference type="Gene3D" id="2.60.40.10">
    <property type="entry name" value="Immunoglobulins"/>
    <property type="match status" value="3"/>
</dbReference>
<dbReference type="SUPFAM" id="SSF49303">
    <property type="entry name" value="beta-Galactosidase/glucuronidase domain"/>
    <property type="match status" value="1"/>
</dbReference>
<dbReference type="GO" id="GO:0004565">
    <property type="term" value="F:beta-galactosidase activity"/>
    <property type="evidence" value="ECO:0007669"/>
    <property type="project" value="UniProtKB-EC"/>
</dbReference>
<evidence type="ECO:0000313" key="8">
    <source>
        <dbReference type="Proteomes" id="UP000317421"/>
    </source>
</evidence>
<dbReference type="EC" id="3.2.1.23" evidence="7"/>
<dbReference type="Gene3D" id="2.60.120.260">
    <property type="entry name" value="Galactose-binding domain-like"/>
    <property type="match status" value="1"/>
</dbReference>
<dbReference type="SUPFAM" id="SSF51445">
    <property type="entry name" value="(Trans)glycosidases"/>
    <property type="match status" value="1"/>
</dbReference>
<dbReference type="InterPro" id="IPR017853">
    <property type="entry name" value="GH"/>
</dbReference>
<keyword evidence="2 7" id="KW-0378">Hydrolase</keyword>
<feature type="domain" description="Glycoside hydrolase family 2 immunoglobulin-like beta-sandwich" evidence="4">
    <location>
        <begin position="188"/>
        <end position="297"/>
    </location>
</feature>
<gene>
    <name evidence="7" type="primary">lacZ_2</name>
    <name evidence="7" type="ORF">Pla108_18240</name>
</gene>
<evidence type="ECO:0000256" key="1">
    <source>
        <dbReference type="ARBA" id="ARBA00007401"/>
    </source>
</evidence>
<proteinExistence type="inferred from homology"/>
<evidence type="ECO:0000259" key="5">
    <source>
        <dbReference type="Pfam" id="PF02836"/>
    </source>
</evidence>
<feature type="domain" description="Glycoside hydrolase family 2 catalytic" evidence="5">
    <location>
        <begin position="307"/>
        <end position="458"/>
    </location>
</feature>
<dbReference type="Gene3D" id="3.20.20.80">
    <property type="entry name" value="Glycosidases"/>
    <property type="match status" value="1"/>
</dbReference>
<evidence type="ECO:0000256" key="3">
    <source>
        <dbReference type="ARBA" id="ARBA00023295"/>
    </source>
</evidence>
<keyword evidence="3 7" id="KW-0326">Glycosidase</keyword>
<evidence type="ECO:0000256" key="2">
    <source>
        <dbReference type="ARBA" id="ARBA00022801"/>
    </source>
</evidence>
<dbReference type="PANTHER" id="PTHR42732:SF1">
    <property type="entry name" value="BETA-MANNOSIDASE"/>
    <property type="match status" value="1"/>
</dbReference>
<dbReference type="EMBL" id="SJPR01000002">
    <property type="protein sequence ID" value="TWT97672.1"/>
    <property type="molecule type" value="Genomic_DNA"/>
</dbReference>
<dbReference type="PANTHER" id="PTHR42732">
    <property type="entry name" value="BETA-GALACTOSIDASE"/>
    <property type="match status" value="1"/>
</dbReference>
<keyword evidence="8" id="KW-1185">Reference proteome</keyword>
<evidence type="ECO:0000259" key="4">
    <source>
        <dbReference type="Pfam" id="PF00703"/>
    </source>
</evidence>
<dbReference type="Pfam" id="PF00703">
    <property type="entry name" value="Glyco_hydro_2"/>
    <property type="match status" value="1"/>
</dbReference>
<dbReference type="Proteomes" id="UP000317421">
    <property type="component" value="Unassembled WGS sequence"/>
</dbReference>
<dbReference type="InterPro" id="IPR006101">
    <property type="entry name" value="Glyco_hydro_2"/>
</dbReference>
<reference evidence="7 8" key="1">
    <citation type="submission" date="2019-02" db="EMBL/GenBank/DDBJ databases">
        <title>Deep-cultivation of Planctomycetes and their phenomic and genomic characterization uncovers novel biology.</title>
        <authorList>
            <person name="Wiegand S."/>
            <person name="Jogler M."/>
            <person name="Boedeker C."/>
            <person name="Pinto D."/>
            <person name="Vollmers J."/>
            <person name="Rivas-Marin E."/>
            <person name="Kohn T."/>
            <person name="Peeters S.H."/>
            <person name="Heuer A."/>
            <person name="Rast P."/>
            <person name="Oberbeckmann S."/>
            <person name="Bunk B."/>
            <person name="Jeske O."/>
            <person name="Meyerdierks A."/>
            <person name="Storesund J.E."/>
            <person name="Kallscheuer N."/>
            <person name="Luecker S."/>
            <person name="Lage O.M."/>
            <person name="Pohl T."/>
            <person name="Merkel B.J."/>
            <person name="Hornburger P."/>
            <person name="Mueller R.-W."/>
            <person name="Bruemmer F."/>
            <person name="Labrenz M."/>
            <person name="Spormann A.M."/>
            <person name="Op Den Camp H."/>
            <person name="Overmann J."/>
            <person name="Amann R."/>
            <person name="Jetten M.S.M."/>
            <person name="Mascher T."/>
            <person name="Medema M.H."/>
            <person name="Devos D.P."/>
            <person name="Kaster A.-K."/>
            <person name="Ovreas L."/>
            <person name="Rohde M."/>
            <person name="Galperin M.Y."/>
            <person name="Jogler C."/>
        </authorList>
    </citation>
    <scope>NUCLEOTIDE SEQUENCE [LARGE SCALE GENOMIC DNA]</scope>
    <source>
        <strain evidence="7 8">Pla108</strain>
    </source>
</reference>
<dbReference type="InterPro" id="IPR008979">
    <property type="entry name" value="Galactose-bd-like_sf"/>
</dbReference>
<feature type="domain" description="Glycoside hydrolase family 2" evidence="6">
    <location>
        <begin position="697"/>
        <end position="798"/>
    </location>
</feature>
<protein>
    <submittedName>
        <fullName evidence="7">Beta-galactosidase</fullName>
        <ecNumber evidence="7">3.2.1.23</ecNumber>
    </submittedName>
</protein>
<dbReference type="InterPro" id="IPR036156">
    <property type="entry name" value="Beta-gal/glucu_dom_sf"/>
</dbReference>
<dbReference type="GO" id="GO:0005975">
    <property type="term" value="P:carbohydrate metabolic process"/>
    <property type="evidence" value="ECO:0007669"/>
    <property type="project" value="InterPro"/>
</dbReference>